<keyword evidence="1" id="KW-1133">Transmembrane helix</keyword>
<dbReference type="RefSeq" id="WP_283734391.1">
    <property type="nucleotide sequence ID" value="NZ_CP125968.1"/>
</dbReference>
<dbReference type="Proteomes" id="UP001271648">
    <property type="component" value="Unassembled WGS sequence"/>
</dbReference>
<evidence type="ECO:0000313" key="2">
    <source>
        <dbReference type="EMBL" id="MDW0117518.1"/>
    </source>
</evidence>
<protein>
    <recommendedName>
        <fullName evidence="4">ABC transporter permease</fullName>
    </recommendedName>
</protein>
<keyword evidence="3" id="KW-1185">Reference proteome</keyword>
<organism evidence="2 3">
    <name type="scientific">Sporosarcina thermotolerans</name>
    <dbReference type="NCBI Taxonomy" id="633404"/>
    <lineage>
        <taxon>Bacteria</taxon>
        <taxon>Bacillati</taxon>
        <taxon>Bacillota</taxon>
        <taxon>Bacilli</taxon>
        <taxon>Bacillales</taxon>
        <taxon>Caryophanaceae</taxon>
        <taxon>Sporosarcina</taxon>
    </lineage>
</organism>
<evidence type="ECO:0008006" key="4">
    <source>
        <dbReference type="Google" id="ProtNLM"/>
    </source>
</evidence>
<feature type="transmembrane region" description="Helical" evidence="1">
    <location>
        <begin position="48"/>
        <end position="68"/>
    </location>
</feature>
<keyword evidence="1" id="KW-0472">Membrane</keyword>
<name>A0AAW9AA88_9BACL</name>
<gene>
    <name evidence="2" type="ORF">QTL97_11270</name>
</gene>
<keyword evidence="1" id="KW-0812">Transmembrane</keyword>
<sequence length="238" mass="27461">MNINSGTFRIVYEDARFAFAQLLILYITIPILLVWLTVGYFFNLGEEVIAAISGPTYFFIMLFAVNSFKTIFPVAIGMGSTRTNLLKTFYAIGLASVLVVTFILNVFQWILLTFYERWNVAAHILHPGTFLHREYTFLSYFLMDFMVGIFLFSFAFLFYAIYHRLGLKRSVIWMTVLIIVSTLLQYSGLINFSFWKWVVAQDLSDSAIFFFVVTISLIALLITYPIMRNAPLAVRSKK</sequence>
<evidence type="ECO:0000256" key="1">
    <source>
        <dbReference type="SAM" id="Phobius"/>
    </source>
</evidence>
<reference evidence="2 3" key="1">
    <citation type="submission" date="2023-06" db="EMBL/GenBank/DDBJ databases">
        <title>Sporosarcina sp. nov., isolated from Korean traditional fermented seafood 'Jeotgal'.</title>
        <authorList>
            <person name="Yang A.I."/>
            <person name="Shin N.-R."/>
        </authorList>
    </citation>
    <scope>NUCLEOTIDE SEQUENCE [LARGE SCALE GENOMIC DNA]</scope>
    <source>
        <strain evidence="2 3">KCTC43456</strain>
    </source>
</reference>
<feature type="transmembrane region" description="Helical" evidence="1">
    <location>
        <begin position="171"/>
        <end position="195"/>
    </location>
</feature>
<feature type="transmembrane region" description="Helical" evidence="1">
    <location>
        <begin position="20"/>
        <end position="42"/>
    </location>
</feature>
<feature type="transmembrane region" description="Helical" evidence="1">
    <location>
        <begin position="89"/>
        <end position="115"/>
    </location>
</feature>
<evidence type="ECO:0000313" key="3">
    <source>
        <dbReference type="Proteomes" id="UP001271648"/>
    </source>
</evidence>
<dbReference type="EMBL" id="JAUBDJ010000006">
    <property type="protein sequence ID" value="MDW0117518.1"/>
    <property type="molecule type" value="Genomic_DNA"/>
</dbReference>
<feature type="transmembrane region" description="Helical" evidence="1">
    <location>
        <begin position="207"/>
        <end position="227"/>
    </location>
</feature>
<comment type="caution">
    <text evidence="2">The sequence shown here is derived from an EMBL/GenBank/DDBJ whole genome shotgun (WGS) entry which is preliminary data.</text>
</comment>
<accession>A0AAW9AA88</accession>
<feature type="transmembrane region" description="Helical" evidence="1">
    <location>
        <begin position="135"/>
        <end position="159"/>
    </location>
</feature>
<proteinExistence type="predicted"/>
<dbReference type="AlphaFoldDB" id="A0AAW9AA88"/>